<dbReference type="Gene3D" id="1.10.600.10">
    <property type="entry name" value="Farnesyl Diphosphate Synthase"/>
    <property type="match status" value="1"/>
</dbReference>
<dbReference type="InterPro" id="IPR033904">
    <property type="entry name" value="Trans_IPPS_HH"/>
</dbReference>
<dbReference type="SUPFAM" id="SSF48576">
    <property type="entry name" value="Terpenoid synthases"/>
    <property type="match status" value="1"/>
</dbReference>
<dbReference type="SFLD" id="SFLDG01018">
    <property type="entry name" value="Squalene/Phytoene_Synthase_Lik"/>
    <property type="match status" value="1"/>
</dbReference>
<evidence type="ECO:0000313" key="1">
    <source>
        <dbReference type="EMBL" id="MCX7444246.1"/>
    </source>
</evidence>
<dbReference type="SFLD" id="SFLDS00005">
    <property type="entry name" value="Isoprenoid_Synthase_Type_I"/>
    <property type="match status" value="1"/>
</dbReference>
<evidence type="ECO:0000313" key="2">
    <source>
        <dbReference type="EMBL" id="MCX7467271.1"/>
    </source>
</evidence>
<organism evidence="2 3">
    <name type="scientific">Corynebacterium pygosceleis</name>
    <dbReference type="NCBI Taxonomy" id="2800406"/>
    <lineage>
        <taxon>Bacteria</taxon>
        <taxon>Bacillati</taxon>
        <taxon>Actinomycetota</taxon>
        <taxon>Actinomycetes</taxon>
        <taxon>Mycobacteriales</taxon>
        <taxon>Corynebacteriaceae</taxon>
        <taxon>Corynebacterium</taxon>
    </lineage>
</organism>
<reference evidence="2" key="1">
    <citation type="submission" date="2022-11" db="EMBL/GenBank/DDBJ databases">
        <title>Corynebacterium sp. isolated from Penguins.</title>
        <authorList>
            <person name="Sedlar K."/>
            <person name="Svec P."/>
        </authorList>
    </citation>
    <scope>NUCLEOTIDE SEQUENCE</scope>
    <source>
        <strain evidence="1">P7003</strain>
        <strain evidence="2">P7374</strain>
    </source>
</reference>
<dbReference type="PANTHER" id="PTHR31480">
    <property type="entry name" value="BIFUNCTIONAL LYCOPENE CYCLASE/PHYTOENE SYNTHASE"/>
    <property type="match status" value="1"/>
</dbReference>
<dbReference type="Proteomes" id="UP001071478">
    <property type="component" value="Unassembled WGS sequence"/>
</dbReference>
<gene>
    <name evidence="1" type="ORF">OS125_03165</name>
    <name evidence="2" type="ORF">OS129_00030</name>
</gene>
<sequence length="291" mass="31822">MSERRTSLSDYDAMSAGAAARVIGTYSTSFSLATRLLDPRTRTDIRNLYAVVRIADEIVDGTATDAGLRAGAVREELDTFEREVRRAVDTGFSTNPVLHAFAGTARRTHIDPDHLTAFFTSMRRDLSDSTVYDEAGLDSYIYGSAEVIGLMCLAVFTSGRALPDTELERCSAGARRLGAAFQKINFLRDLHEDTELGRSYLGGRGTLTDRRRDEIIADVRTDLDAALETVGPLPVRARAGVLAALLLYRELTDRLAATPAAEITRRRVSVPSRVKAGIPARALLMAARMRP</sequence>
<dbReference type="CDD" id="cd00683">
    <property type="entry name" value="Trans_IPPS_HH"/>
    <property type="match status" value="1"/>
</dbReference>
<name>A0A9Q4GHL9_9CORY</name>
<dbReference type="GO" id="GO:0004311">
    <property type="term" value="F:geranylgeranyl diphosphate synthase activity"/>
    <property type="evidence" value="ECO:0007669"/>
    <property type="project" value="InterPro"/>
</dbReference>
<evidence type="ECO:0000313" key="4">
    <source>
        <dbReference type="Proteomes" id="UP001081709"/>
    </source>
</evidence>
<dbReference type="GO" id="GO:0051996">
    <property type="term" value="F:squalene synthase [NAD(P)H] activity"/>
    <property type="evidence" value="ECO:0007669"/>
    <property type="project" value="InterPro"/>
</dbReference>
<accession>A0A9Q4GHL9</accession>
<dbReference type="EMBL" id="JAPMKV010000001">
    <property type="protein sequence ID" value="MCX7444246.1"/>
    <property type="molecule type" value="Genomic_DNA"/>
</dbReference>
<dbReference type="SFLD" id="SFLDG01212">
    <property type="entry name" value="Phytoene_synthase_like"/>
    <property type="match status" value="1"/>
</dbReference>
<proteinExistence type="predicted"/>
<dbReference type="Proteomes" id="UP001081709">
    <property type="component" value="Unassembled WGS sequence"/>
</dbReference>
<keyword evidence="4" id="KW-1185">Reference proteome</keyword>
<comment type="caution">
    <text evidence="2">The sequence shown here is derived from an EMBL/GenBank/DDBJ whole genome shotgun (WGS) entry which is preliminary data.</text>
</comment>
<evidence type="ECO:0000313" key="3">
    <source>
        <dbReference type="Proteomes" id="UP001071478"/>
    </source>
</evidence>
<dbReference type="EMBL" id="JAPMKU010000001">
    <property type="protein sequence ID" value="MCX7467271.1"/>
    <property type="molecule type" value="Genomic_DNA"/>
</dbReference>
<dbReference type="InterPro" id="IPR044843">
    <property type="entry name" value="Trans_IPPS_bact-type"/>
</dbReference>
<dbReference type="GO" id="GO:0016114">
    <property type="term" value="P:terpenoid biosynthetic process"/>
    <property type="evidence" value="ECO:0007669"/>
    <property type="project" value="UniProtKB-ARBA"/>
</dbReference>
<dbReference type="InterPro" id="IPR002060">
    <property type="entry name" value="Squ/phyt_synthse"/>
</dbReference>
<dbReference type="InterPro" id="IPR008949">
    <property type="entry name" value="Isoprenoid_synthase_dom_sf"/>
</dbReference>
<protein>
    <submittedName>
        <fullName evidence="2">Phytoene/squalene synthase family protein</fullName>
    </submittedName>
</protein>
<dbReference type="AlphaFoldDB" id="A0A9Q4GHL9"/>
<dbReference type="Pfam" id="PF00494">
    <property type="entry name" value="SQS_PSY"/>
    <property type="match status" value="1"/>
</dbReference>